<proteinExistence type="inferred from homology"/>
<feature type="transmembrane region" description="Helical" evidence="7">
    <location>
        <begin position="134"/>
        <end position="160"/>
    </location>
</feature>
<dbReference type="PANTHER" id="PTHR43163:SF7">
    <property type="entry name" value="DIPEPTIDE-TRANSPORT INTEGRAL MEMBRANE PROTEIN ABC TRANSPORTER DPPB-RELATED"/>
    <property type="match status" value="1"/>
</dbReference>
<dbReference type="PROSITE" id="PS50928">
    <property type="entry name" value="ABC_TM1"/>
    <property type="match status" value="1"/>
</dbReference>
<protein>
    <submittedName>
        <fullName evidence="9">ABC transporter permease</fullName>
    </submittedName>
</protein>
<feature type="transmembrane region" description="Helical" evidence="7">
    <location>
        <begin position="12"/>
        <end position="33"/>
    </location>
</feature>
<dbReference type="RefSeq" id="WP_249478494.1">
    <property type="nucleotide sequence ID" value="NZ_CP097218.1"/>
</dbReference>
<comment type="subcellular location">
    <subcellularLocation>
        <location evidence="1 7">Cell membrane</location>
        <topology evidence="1 7">Multi-pass membrane protein</topology>
    </subcellularLocation>
</comment>
<keyword evidence="5 7" id="KW-1133">Transmembrane helix</keyword>
<feature type="transmembrane region" description="Helical" evidence="7">
    <location>
        <begin position="172"/>
        <end position="193"/>
    </location>
</feature>
<evidence type="ECO:0000259" key="8">
    <source>
        <dbReference type="PROSITE" id="PS50928"/>
    </source>
</evidence>
<evidence type="ECO:0000256" key="5">
    <source>
        <dbReference type="ARBA" id="ARBA00022989"/>
    </source>
</evidence>
<dbReference type="InterPro" id="IPR045621">
    <property type="entry name" value="BPD_transp_1_N"/>
</dbReference>
<dbReference type="Pfam" id="PF19300">
    <property type="entry name" value="BPD_transp_1_N"/>
    <property type="match status" value="1"/>
</dbReference>
<evidence type="ECO:0000256" key="2">
    <source>
        <dbReference type="ARBA" id="ARBA00022448"/>
    </source>
</evidence>
<evidence type="ECO:0000256" key="7">
    <source>
        <dbReference type="RuleBase" id="RU363032"/>
    </source>
</evidence>
<gene>
    <name evidence="9" type="ORF">M4486_16910</name>
</gene>
<evidence type="ECO:0000256" key="4">
    <source>
        <dbReference type="ARBA" id="ARBA00022692"/>
    </source>
</evidence>
<keyword evidence="10" id="KW-1185">Reference proteome</keyword>
<evidence type="ECO:0000256" key="1">
    <source>
        <dbReference type="ARBA" id="ARBA00004651"/>
    </source>
</evidence>
<comment type="similarity">
    <text evidence="7">Belongs to the binding-protein-dependent transport system permease family.</text>
</comment>
<feature type="transmembrane region" description="Helical" evidence="7">
    <location>
        <begin position="278"/>
        <end position="304"/>
    </location>
</feature>
<evidence type="ECO:0000313" key="10">
    <source>
        <dbReference type="Proteomes" id="UP001055868"/>
    </source>
</evidence>
<accession>A0ABY4N405</accession>
<keyword evidence="4 7" id="KW-0812">Transmembrane</keyword>
<feature type="domain" description="ABC transmembrane type-1" evidence="8">
    <location>
        <begin position="98"/>
        <end position="301"/>
    </location>
</feature>
<dbReference type="Proteomes" id="UP001055868">
    <property type="component" value="Chromosome"/>
</dbReference>
<dbReference type="InterPro" id="IPR000515">
    <property type="entry name" value="MetI-like"/>
</dbReference>
<dbReference type="SUPFAM" id="SSF161098">
    <property type="entry name" value="MetI-like"/>
    <property type="match status" value="1"/>
</dbReference>
<keyword evidence="6 7" id="KW-0472">Membrane</keyword>
<keyword evidence="3" id="KW-1003">Cell membrane</keyword>
<evidence type="ECO:0000313" key="9">
    <source>
        <dbReference type="EMBL" id="UQN29292.1"/>
    </source>
</evidence>
<name>A0ABY4N405_9MICO</name>
<dbReference type="Pfam" id="PF00528">
    <property type="entry name" value="BPD_transp_1"/>
    <property type="match status" value="1"/>
</dbReference>
<reference evidence="9" key="1">
    <citation type="submission" date="2022-05" db="EMBL/GenBank/DDBJ databases">
        <title>Genomic analysis of Brachybacterium sp. CBA3104.</title>
        <authorList>
            <person name="Roh S.W."/>
            <person name="Kim Y.B."/>
            <person name="Kim Y."/>
        </authorList>
    </citation>
    <scope>NUCLEOTIDE SEQUENCE</scope>
    <source>
        <strain evidence="9">CBA3104</strain>
    </source>
</reference>
<dbReference type="CDD" id="cd06261">
    <property type="entry name" value="TM_PBP2"/>
    <property type="match status" value="1"/>
</dbReference>
<feature type="transmembrane region" description="Helical" evidence="7">
    <location>
        <begin position="237"/>
        <end position="258"/>
    </location>
</feature>
<dbReference type="Gene3D" id="1.10.3720.10">
    <property type="entry name" value="MetI-like"/>
    <property type="match status" value="1"/>
</dbReference>
<feature type="transmembrane region" description="Helical" evidence="7">
    <location>
        <begin position="98"/>
        <end position="122"/>
    </location>
</feature>
<evidence type="ECO:0000256" key="6">
    <source>
        <dbReference type="ARBA" id="ARBA00023136"/>
    </source>
</evidence>
<evidence type="ECO:0000256" key="3">
    <source>
        <dbReference type="ARBA" id="ARBA00022475"/>
    </source>
</evidence>
<sequence>MRGALLVAARRIGTLVIVFLGVTFLIYVMTFALPGDPIRALGGDRPLSDATVHTLQARYHLDEPLWQRYLRYLGGLLHGDFGTDFNGVPVGEQMAQRWPVTIVLALTAWVIEVVAGIALGVAAALRRGKAVDRAVLISTITVAAIPVFVLGVSLQLVFAVRLHWFPVAGTAQGWPVSFLLPALVIALFGLASVSRLTRASVIETLATDHIRAATASGLSRRRIIGVHVLRNSLIPPVTYLATDLGLLMGGTVIVEGIFNVPGIGNLLFQGIRSHEGATIVGISTALILVFLLTSLLVDGLHALLDPRIRTRGTTS</sequence>
<dbReference type="InterPro" id="IPR035906">
    <property type="entry name" value="MetI-like_sf"/>
</dbReference>
<dbReference type="EMBL" id="CP097218">
    <property type="protein sequence ID" value="UQN29292.1"/>
    <property type="molecule type" value="Genomic_DNA"/>
</dbReference>
<dbReference type="PANTHER" id="PTHR43163">
    <property type="entry name" value="DIPEPTIDE TRANSPORT SYSTEM PERMEASE PROTEIN DPPB-RELATED"/>
    <property type="match status" value="1"/>
</dbReference>
<organism evidence="9 10">
    <name type="scientific">Brachybacterium kimchii</name>
    <dbReference type="NCBI Taxonomy" id="2942909"/>
    <lineage>
        <taxon>Bacteria</taxon>
        <taxon>Bacillati</taxon>
        <taxon>Actinomycetota</taxon>
        <taxon>Actinomycetes</taxon>
        <taxon>Micrococcales</taxon>
        <taxon>Dermabacteraceae</taxon>
        <taxon>Brachybacterium</taxon>
    </lineage>
</organism>
<keyword evidence="2 7" id="KW-0813">Transport</keyword>